<dbReference type="InterPro" id="IPR046947">
    <property type="entry name" value="LytR-like"/>
</dbReference>
<keyword evidence="2" id="KW-1133">Transmembrane helix</keyword>
<comment type="caution">
    <text evidence="4">The sequence shown here is derived from an EMBL/GenBank/DDBJ whole genome shotgun (WGS) entry which is preliminary data.</text>
</comment>
<dbReference type="PANTHER" id="PTHR37299:SF1">
    <property type="entry name" value="STAGE 0 SPORULATION PROTEIN A HOMOLOG"/>
    <property type="match status" value="1"/>
</dbReference>
<organism evidence="4 5">
    <name type="scientific">Pseudoalteromonas caenipelagi</name>
    <dbReference type="NCBI Taxonomy" id="2726988"/>
    <lineage>
        <taxon>Bacteria</taxon>
        <taxon>Pseudomonadati</taxon>
        <taxon>Pseudomonadota</taxon>
        <taxon>Gammaproteobacteria</taxon>
        <taxon>Alteromonadales</taxon>
        <taxon>Pseudoalteromonadaceae</taxon>
        <taxon>Pseudoalteromonas</taxon>
    </lineage>
</organism>
<keyword evidence="2" id="KW-0472">Membrane</keyword>
<accession>A0A849VE87</accession>
<feature type="transmembrane region" description="Helical" evidence="2">
    <location>
        <begin position="138"/>
        <end position="158"/>
    </location>
</feature>
<feature type="transmembrane region" description="Helical" evidence="2">
    <location>
        <begin position="54"/>
        <end position="75"/>
    </location>
</feature>
<dbReference type="PROSITE" id="PS50930">
    <property type="entry name" value="HTH_LYTTR"/>
    <property type="match status" value="1"/>
</dbReference>
<evidence type="ECO:0000259" key="3">
    <source>
        <dbReference type="PROSITE" id="PS50930"/>
    </source>
</evidence>
<dbReference type="InterPro" id="IPR012379">
    <property type="entry name" value="LytTR_MHYE"/>
</dbReference>
<dbReference type="SMART" id="SM00850">
    <property type="entry name" value="LytTR"/>
    <property type="match status" value="1"/>
</dbReference>
<evidence type="ECO:0000313" key="5">
    <source>
        <dbReference type="Proteomes" id="UP000586305"/>
    </source>
</evidence>
<dbReference type="AlphaFoldDB" id="A0A849VE87"/>
<protein>
    <submittedName>
        <fullName evidence="4">LytTR family transcriptional regulator</fullName>
    </submittedName>
</protein>
<name>A0A849VE87_9GAMM</name>
<evidence type="ECO:0000313" key="4">
    <source>
        <dbReference type="EMBL" id="NOU51445.1"/>
    </source>
</evidence>
<sequence>MQLNWQRIDNNRVLLGYFAAALYLFINNTINALSVWSEHSRHGEPSIALWEPFVWEYTSALSVLVILPLMFRFFSRFPLHFAQPKKQLLVHLFGSVVFASLHILLMVALREMVYVLNTSDYNFGPIAREFWYEYRKDAWGYVIWMMLYNITQLVYARLKGEASVVASSEQEAQDSKRAVPEHFLVKKLDKEFLVKVADIEYLESAGNYVNLYSQGRIYPLRATLGELCQRLSAKGFSRVHRSYGVNHNAVDSISYQPSGDGEITLKSGKKLNLSRRYKDEFKQSLS</sequence>
<dbReference type="Gene3D" id="2.40.50.1020">
    <property type="entry name" value="LytTr DNA-binding domain"/>
    <property type="match status" value="1"/>
</dbReference>
<keyword evidence="1" id="KW-0902">Two-component regulatory system</keyword>
<dbReference type="PANTHER" id="PTHR37299">
    <property type="entry name" value="TRANSCRIPTIONAL REGULATOR-RELATED"/>
    <property type="match status" value="1"/>
</dbReference>
<evidence type="ECO:0000256" key="2">
    <source>
        <dbReference type="SAM" id="Phobius"/>
    </source>
</evidence>
<dbReference type="PIRSF" id="PIRSF031767">
    <property type="entry name" value="MHYE_LytTR"/>
    <property type="match status" value="1"/>
</dbReference>
<dbReference type="Pfam" id="PF04397">
    <property type="entry name" value="LytTR"/>
    <property type="match status" value="1"/>
</dbReference>
<proteinExistence type="predicted"/>
<dbReference type="InterPro" id="IPR007492">
    <property type="entry name" value="LytTR_DNA-bd_dom"/>
</dbReference>
<keyword evidence="2" id="KW-0812">Transmembrane</keyword>
<dbReference type="EMBL" id="JABBPG010000005">
    <property type="protein sequence ID" value="NOU51445.1"/>
    <property type="molecule type" value="Genomic_DNA"/>
</dbReference>
<feature type="transmembrane region" description="Helical" evidence="2">
    <location>
        <begin position="12"/>
        <end position="34"/>
    </location>
</feature>
<reference evidence="4 5" key="1">
    <citation type="submission" date="2020-04" db="EMBL/GenBank/DDBJ databases">
        <title>Pseudoalteromonas caenipelagi sp. nov., isolated from a tidal flat.</title>
        <authorList>
            <person name="Park S."/>
            <person name="Yoon J.-H."/>
        </authorList>
    </citation>
    <scope>NUCLEOTIDE SEQUENCE [LARGE SCALE GENOMIC DNA]</scope>
    <source>
        <strain evidence="4 5">JBTF-M23</strain>
    </source>
</reference>
<feature type="transmembrane region" description="Helical" evidence="2">
    <location>
        <begin position="87"/>
        <end position="109"/>
    </location>
</feature>
<dbReference type="Proteomes" id="UP000586305">
    <property type="component" value="Unassembled WGS sequence"/>
</dbReference>
<dbReference type="GO" id="GO:0003677">
    <property type="term" value="F:DNA binding"/>
    <property type="evidence" value="ECO:0007669"/>
    <property type="project" value="InterPro"/>
</dbReference>
<feature type="domain" description="HTH LytTR-type" evidence="3">
    <location>
        <begin position="183"/>
        <end position="286"/>
    </location>
</feature>
<gene>
    <name evidence="4" type="ORF">HG263_12985</name>
</gene>
<keyword evidence="5" id="KW-1185">Reference proteome</keyword>
<dbReference type="GO" id="GO:0000156">
    <property type="term" value="F:phosphorelay response regulator activity"/>
    <property type="evidence" value="ECO:0007669"/>
    <property type="project" value="InterPro"/>
</dbReference>
<evidence type="ECO:0000256" key="1">
    <source>
        <dbReference type="ARBA" id="ARBA00023012"/>
    </source>
</evidence>